<dbReference type="EMBL" id="MH001447">
    <property type="protein sequence ID" value="AVO21404.1"/>
    <property type="molecule type" value="Genomic_DNA"/>
</dbReference>
<organism evidence="2 3">
    <name type="scientific">Mycobacterium phage Nilo</name>
    <dbReference type="NCBI Taxonomy" id="2108129"/>
    <lineage>
        <taxon>Viruses</taxon>
        <taxon>Duplodnaviria</taxon>
        <taxon>Heunggongvirae</taxon>
        <taxon>Uroviricota</taxon>
        <taxon>Caudoviricetes</taxon>
        <taxon>Papyrusvirus</taxon>
        <taxon>Papyrusvirus send513</taxon>
    </lineage>
</organism>
<protein>
    <submittedName>
        <fullName evidence="2">Uncharacterized protein</fullName>
    </submittedName>
</protein>
<proteinExistence type="predicted"/>
<accession>A0A2P1JQJ2</accession>
<sequence length="126" mass="14464">MPKRRVTTAKQRTASKRNLEKARKAKRKGMPEGKMVTRYRHLPEAYGKEVDKTGVFRPNGHNKIHLTNKSKGSLARLLVVGNSATFAVRVNRHKLRKDPTPLSDKSEKWSWVRPKDLAGVKIRRAR</sequence>
<reference evidence="2 3" key="1">
    <citation type="submission" date="2018-02" db="EMBL/GenBank/DDBJ databases">
        <authorList>
            <person name="Jacobs-Sera D."/>
            <person name="Tolvo J."/>
            <person name="Hosage E."/>
            <person name="Erazo J."/>
            <person name="Burch A."/>
            <person name="Garlena R.A."/>
            <person name="Russell D.A."/>
            <person name="Pope W.H."/>
            <person name="Hatfull G.F."/>
        </authorList>
    </citation>
    <scope>NUCLEOTIDE SEQUENCE [LARGE SCALE GENOMIC DNA]</scope>
</reference>
<dbReference type="Proteomes" id="UP000241715">
    <property type="component" value="Segment"/>
</dbReference>
<evidence type="ECO:0000256" key="1">
    <source>
        <dbReference type="SAM" id="MobiDB-lite"/>
    </source>
</evidence>
<gene>
    <name evidence="2" type="primary">6</name>
    <name evidence="2" type="ORF">PBI_NILO_6</name>
</gene>
<evidence type="ECO:0000313" key="3">
    <source>
        <dbReference type="Proteomes" id="UP000241715"/>
    </source>
</evidence>
<name>A0A2P1JQJ2_9CAUD</name>
<evidence type="ECO:0000313" key="2">
    <source>
        <dbReference type="EMBL" id="AVO21404.1"/>
    </source>
</evidence>
<feature type="region of interest" description="Disordered" evidence="1">
    <location>
        <begin position="1"/>
        <end position="34"/>
    </location>
</feature>